<gene>
    <name evidence="1" type="ORF">Ciccas_009009</name>
</gene>
<dbReference type="AlphaFoldDB" id="A0ABD2Q112"/>
<dbReference type="EMBL" id="JBJKFK010001717">
    <property type="protein sequence ID" value="KAL3312401.1"/>
    <property type="molecule type" value="Genomic_DNA"/>
</dbReference>
<evidence type="ECO:0000313" key="2">
    <source>
        <dbReference type="Proteomes" id="UP001626550"/>
    </source>
</evidence>
<comment type="caution">
    <text evidence="1">The sequence shown here is derived from an EMBL/GenBank/DDBJ whole genome shotgun (WGS) entry which is preliminary data.</text>
</comment>
<sequence length="189" mass="21573">MNSDGKPLSDLTSKLKEYLELVKSDKREELFNKWCSKYFDNVVVKDNPVCQLFLISSDDVSLVKEDNKKELNDLKSELKTLSDEYSTNPQVTMNEKIMNKLAAIMSCQDGDPSEKNTILSTAIKKLIAVISLTDEKKIKYENKAASYYIDISNSLKNNKIDDAIAILAGLLLEKRRELQFKPVKQWKAQ</sequence>
<proteinExistence type="predicted"/>
<name>A0ABD2Q112_9PLAT</name>
<dbReference type="Proteomes" id="UP001626550">
    <property type="component" value="Unassembled WGS sequence"/>
</dbReference>
<evidence type="ECO:0000313" key="1">
    <source>
        <dbReference type="EMBL" id="KAL3312401.1"/>
    </source>
</evidence>
<protein>
    <submittedName>
        <fullName evidence="1">Uncharacterized protein</fullName>
    </submittedName>
</protein>
<accession>A0ABD2Q112</accession>
<keyword evidence="2" id="KW-1185">Reference proteome</keyword>
<organism evidence="1 2">
    <name type="scientific">Cichlidogyrus casuarinus</name>
    <dbReference type="NCBI Taxonomy" id="1844966"/>
    <lineage>
        <taxon>Eukaryota</taxon>
        <taxon>Metazoa</taxon>
        <taxon>Spiralia</taxon>
        <taxon>Lophotrochozoa</taxon>
        <taxon>Platyhelminthes</taxon>
        <taxon>Monogenea</taxon>
        <taxon>Monopisthocotylea</taxon>
        <taxon>Dactylogyridea</taxon>
        <taxon>Ancyrocephalidae</taxon>
        <taxon>Cichlidogyrus</taxon>
    </lineage>
</organism>
<reference evidence="1 2" key="1">
    <citation type="submission" date="2024-11" db="EMBL/GenBank/DDBJ databases">
        <title>Adaptive evolution of stress response genes in parasites aligns with host niche diversity.</title>
        <authorList>
            <person name="Hahn C."/>
            <person name="Resl P."/>
        </authorList>
    </citation>
    <scope>NUCLEOTIDE SEQUENCE [LARGE SCALE GENOMIC DNA]</scope>
    <source>
        <strain evidence="1">EGGRZ-B1_66</strain>
        <tissue evidence="1">Body</tissue>
    </source>
</reference>